<organism evidence="2 3">
    <name type="scientific">Wenzhouxiangella marina</name>
    <dbReference type="NCBI Taxonomy" id="1579979"/>
    <lineage>
        <taxon>Bacteria</taxon>
        <taxon>Pseudomonadati</taxon>
        <taxon>Pseudomonadota</taxon>
        <taxon>Gammaproteobacteria</taxon>
        <taxon>Chromatiales</taxon>
        <taxon>Wenzhouxiangellaceae</taxon>
        <taxon>Wenzhouxiangella</taxon>
    </lineage>
</organism>
<comment type="function">
    <text evidence="1">Cell wall formation. Catalyzes the transfer of a GlcNAc subunit on undecaprenyl-pyrophosphoryl-MurNAc-pentapeptide (lipid intermediate I) to form undecaprenyl-pyrophosphoryl-MurNAc-(pentapeptide)GlcNAc (lipid intermediate II).</text>
</comment>
<comment type="pathway">
    <text evidence="1">Cell wall biogenesis; peptidoglycan biosynthesis.</text>
</comment>
<dbReference type="PATRIC" id="fig|1579979.3.peg.2417"/>
<comment type="subcellular location">
    <subcellularLocation>
        <location evidence="1">Cell membrane</location>
        <topology evidence="1">Peripheral membrane protein</topology>
        <orientation evidence="1">Cytoplasmic side</orientation>
    </subcellularLocation>
</comment>
<keyword evidence="1" id="KW-0133">Cell shape</keyword>
<proteinExistence type="inferred from homology"/>
<keyword evidence="1" id="KW-0472">Membrane</keyword>
<dbReference type="GO" id="GO:0051991">
    <property type="term" value="F:UDP-N-acetyl-D-glucosamine:N-acetylmuramoyl-L-alanyl-D-glutamyl-meso-2,6-diaminopimelyl-D-alanyl-D-alanine-diphosphoundecaprenol 4-beta-N-acetylglucosaminlytransferase activity"/>
    <property type="evidence" value="ECO:0007669"/>
    <property type="project" value="RHEA"/>
</dbReference>
<keyword evidence="3" id="KW-1185">Reference proteome</keyword>
<dbReference type="PANTHER" id="PTHR21015:SF22">
    <property type="entry name" value="GLYCOSYLTRANSFERASE"/>
    <property type="match status" value="1"/>
</dbReference>
<dbReference type="AlphaFoldDB" id="A0A0K0XYM7"/>
<dbReference type="UniPathway" id="UPA00219"/>
<dbReference type="Pfam" id="PF04101">
    <property type="entry name" value="Glyco_tran_28_C"/>
    <property type="match status" value="1"/>
</dbReference>
<evidence type="ECO:0000313" key="2">
    <source>
        <dbReference type="EMBL" id="AKS42727.1"/>
    </source>
</evidence>
<feature type="binding site" evidence="1">
    <location>
        <position position="242"/>
    </location>
    <ligand>
        <name>UDP-N-acetyl-alpha-D-glucosamine</name>
        <dbReference type="ChEBI" id="CHEBI:57705"/>
    </ligand>
</feature>
<dbReference type="STRING" id="1579979.WM2015_2365"/>
<dbReference type="GO" id="GO:0050511">
    <property type="term" value="F:undecaprenyldiphospho-muramoylpentapeptide beta-N-acetylglucosaminyltransferase activity"/>
    <property type="evidence" value="ECO:0007669"/>
    <property type="project" value="UniProtKB-UniRule"/>
</dbReference>
<comment type="similarity">
    <text evidence="1">Belongs to the glycosyltransferase 28 family. MurG subfamily.</text>
</comment>
<feature type="binding site" evidence="1">
    <location>
        <begin position="13"/>
        <end position="15"/>
    </location>
    <ligand>
        <name>UDP-N-acetyl-alpha-D-glucosamine</name>
        <dbReference type="ChEBI" id="CHEBI:57705"/>
    </ligand>
</feature>
<feature type="binding site" evidence="1">
    <location>
        <position position="161"/>
    </location>
    <ligand>
        <name>UDP-N-acetyl-alpha-D-glucosamine</name>
        <dbReference type="ChEBI" id="CHEBI:57705"/>
    </ligand>
</feature>
<keyword evidence="1" id="KW-0131">Cell cycle</keyword>
<keyword evidence="1" id="KW-0328">Glycosyltransferase</keyword>
<dbReference type="InterPro" id="IPR004276">
    <property type="entry name" value="GlycoTrans_28_N"/>
</dbReference>
<keyword evidence="1" id="KW-0573">Peptidoglycan synthesis</keyword>
<feature type="binding site" evidence="1">
    <location>
        <position position="125"/>
    </location>
    <ligand>
        <name>UDP-N-acetyl-alpha-D-glucosamine</name>
        <dbReference type="ChEBI" id="CHEBI:57705"/>
    </ligand>
</feature>
<dbReference type="GO" id="GO:0071555">
    <property type="term" value="P:cell wall organization"/>
    <property type="evidence" value="ECO:0007669"/>
    <property type="project" value="UniProtKB-KW"/>
</dbReference>
<dbReference type="NCBIfam" id="TIGR01133">
    <property type="entry name" value="murG"/>
    <property type="match status" value="1"/>
</dbReference>
<dbReference type="GO" id="GO:0008360">
    <property type="term" value="P:regulation of cell shape"/>
    <property type="evidence" value="ECO:0007669"/>
    <property type="project" value="UniProtKB-KW"/>
</dbReference>
<dbReference type="SUPFAM" id="SSF53756">
    <property type="entry name" value="UDP-Glycosyltransferase/glycogen phosphorylase"/>
    <property type="match status" value="1"/>
</dbReference>
<dbReference type="RefSeq" id="WP_049726265.1">
    <property type="nucleotide sequence ID" value="NZ_CP012154.1"/>
</dbReference>
<reference evidence="3" key="1">
    <citation type="submission" date="2015-07" db="EMBL/GenBank/DDBJ databases">
        <authorList>
            <person name="Kim K.M."/>
        </authorList>
    </citation>
    <scope>NUCLEOTIDE SEQUENCE [LARGE SCALE GENOMIC DNA]</scope>
    <source>
        <strain evidence="3">KCTC 42284</strain>
    </source>
</reference>
<dbReference type="InterPro" id="IPR007235">
    <property type="entry name" value="Glyco_trans_28_C"/>
</dbReference>
<dbReference type="CDD" id="cd03785">
    <property type="entry name" value="GT28_MurG"/>
    <property type="match status" value="1"/>
</dbReference>
<dbReference type="Proteomes" id="UP000066624">
    <property type="component" value="Chromosome"/>
</dbReference>
<dbReference type="EMBL" id="CP012154">
    <property type="protein sequence ID" value="AKS42727.1"/>
    <property type="molecule type" value="Genomic_DNA"/>
</dbReference>
<feature type="binding site" evidence="1">
    <location>
        <position position="189"/>
    </location>
    <ligand>
        <name>UDP-N-acetyl-alpha-D-glucosamine</name>
        <dbReference type="ChEBI" id="CHEBI:57705"/>
    </ligand>
</feature>
<keyword evidence="1" id="KW-0132">Cell division</keyword>
<dbReference type="EC" id="2.4.1.227" evidence="1"/>
<keyword evidence="1 2" id="KW-0808">Transferase</keyword>
<dbReference type="Pfam" id="PF03033">
    <property type="entry name" value="Glyco_transf_28"/>
    <property type="match status" value="1"/>
</dbReference>
<protein>
    <recommendedName>
        <fullName evidence="1">UDP-N-acetylglucosamine--N-acetylmuramyl-(pentapeptide) pyrophosphoryl-undecaprenol N-acetylglucosamine transferase</fullName>
        <ecNumber evidence="1">2.4.1.227</ecNumber>
    </recommendedName>
    <alternativeName>
        <fullName evidence="1">Undecaprenyl-PP-MurNAc-pentapeptide-UDPGlcNAc GlcNAc transferase</fullName>
    </alternativeName>
</protein>
<dbReference type="GO" id="GO:0005975">
    <property type="term" value="P:carbohydrate metabolic process"/>
    <property type="evidence" value="ECO:0007669"/>
    <property type="project" value="InterPro"/>
</dbReference>
<keyword evidence="1" id="KW-1003">Cell membrane</keyword>
<dbReference type="Gene3D" id="3.40.50.2000">
    <property type="entry name" value="Glycogen Phosphorylase B"/>
    <property type="match status" value="2"/>
</dbReference>
<dbReference type="InterPro" id="IPR006009">
    <property type="entry name" value="GlcNAc_MurG"/>
</dbReference>
<evidence type="ECO:0000313" key="3">
    <source>
        <dbReference type="Proteomes" id="UP000066624"/>
    </source>
</evidence>
<dbReference type="KEGG" id="wma:WM2015_2365"/>
<feature type="binding site" evidence="1">
    <location>
        <position position="287"/>
    </location>
    <ligand>
        <name>UDP-N-acetyl-alpha-D-glucosamine</name>
        <dbReference type="ChEBI" id="CHEBI:57705"/>
    </ligand>
</feature>
<dbReference type="OrthoDB" id="9808936at2"/>
<dbReference type="PANTHER" id="PTHR21015">
    <property type="entry name" value="UDP-N-ACETYLGLUCOSAMINE--N-ACETYLMURAMYL-(PENTAPEPTIDE) PYROPHOSPHORYL-UNDECAPRENOL N-ACETYLGLUCOSAMINE TRANSFERASE 1"/>
    <property type="match status" value="1"/>
</dbReference>
<dbReference type="GO" id="GO:0051301">
    <property type="term" value="P:cell division"/>
    <property type="evidence" value="ECO:0007669"/>
    <property type="project" value="UniProtKB-KW"/>
</dbReference>
<feature type="binding site" evidence="1">
    <location>
        <begin position="261"/>
        <end position="266"/>
    </location>
    <ligand>
        <name>UDP-N-acetyl-alpha-D-glucosamine</name>
        <dbReference type="ChEBI" id="CHEBI:57705"/>
    </ligand>
</feature>
<dbReference type="GO" id="GO:0009252">
    <property type="term" value="P:peptidoglycan biosynthetic process"/>
    <property type="evidence" value="ECO:0007669"/>
    <property type="project" value="UniProtKB-UniRule"/>
</dbReference>
<accession>A0A0K0XYM7</accession>
<evidence type="ECO:0000256" key="1">
    <source>
        <dbReference type="HAMAP-Rule" id="MF_00033"/>
    </source>
</evidence>
<comment type="catalytic activity">
    <reaction evidence="1">
        <text>di-trans,octa-cis-undecaprenyl diphospho-N-acetyl-alpha-D-muramoyl-L-alanyl-D-glutamyl-meso-2,6-diaminopimeloyl-D-alanyl-D-alanine + UDP-N-acetyl-alpha-D-glucosamine = di-trans,octa-cis-undecaprenyl diphospho-[N-acetyl-alpha-D-glucosaminyl-(1-&gt;4)]-N-acetyl-alpha-D-muramoyl-L-alanyl-D-glutamyl-meso-2,6-diaminopimeloyl-D-alanyl-D-alanine + UDP + H(+)</text>
        <dbReference type="Rhea" id="RHEA:31227"/>
        <dbReference type="ChEBI" id="CHEBI:15378"/>
        <dbReference type="ChEBI" id="CHEBI:57705"/>
        <dbReference type="ChEBI" id="CHEBI:58223"/>
        <dbReference type="ChEBI" id="CHEBI:61387"/>
        <dbReference type="ChEBI" id="CHEBI:61388"/>
        <dbReference type="EC" id="2.4.1.227"/>
    </reaction>
</comment>
<dbReference type="HAMAP" id="MF_00033">
    <property type="entry name" value="MurG"/>
    <property type="match status" value="1"/>
</dbReference>
<gene>
    <name evidence="1" type="primary">murG</name>
    <name evidence="2" type="ORF">WM2015_2365</name>
</gene>
<sequence length="353" mass="37599">MSRARVLIMAGGTGGHIFPGLSVARELRAEGVEVRWLGTPNGLENRLVPAAGIELDTIDIAGLRGRGLLGWLVAPFRVLKAMVQARRILRRHRPDCVLSMGGYVAGPGGVMARLMGIPLVLHEQNAIAGLTNRWLRPLAARVMSGFPAVLKGAEHCGNPVRDDIAALPDPEARFADRSGPLQLLVIGGSQGALAFAEVIPQALARLPAEARPRIVHQAGRQYQRTLEAYRAAGVEGEVVEFIDDMAEAWGRADLAICRAGALTVAELAAAGVAALLVPFPAAVDDHQTANAEYLTAAHAAWLLPQREFTPERLAERLASLSRKQLAAMAGRARALARPRAGRAVADVCLEVAR</sequence>
<keyword evidence="1" id="KW-0961">Cell wall biogenesis/degradation</keyword>
<dbReference type="GO" id="GO:0005886">
    <property type="term" value="C:plasma membrane"/>
    <property type="evidence" value="ECO:0007669"/>
    <property type="project" value="UniProtKB-SubCell"/>
</dbReference>
<name>A0A0K0XYM7_9GAMM</name>